<dbReference type="InterPro" id="IPR006910">
    <property type="entry name" value="Rad21_Rec8_N"/>
</dbReference>
<feature type="region of interest" description="Disordered" evidence="3">
    <location>
        <begin position="983"/>
        <end position="1029"/>
    </location>
</feature>
<feature type="region of interest" description="Disordered" evidence="3">
    <location>
        <begin position="135"/>
        <end position="193"/>
    </location>
</feature>
<evidence type="ECO:0000313" key="6">
    <source>
        <dbReference type="Proteomes" id="UP001165090"/>
    </source>
</evidence>
<protein>
    <recommendedName>
        <fullName evidence="4">Rad21/Rec8-like protein N-terminal domain-containing protein</fullName>
    </recommendedName>
</protein>
<feature type="compositionally biased region" description="Basic and acidic residues" evidence="3">
    <location>
        <begin position="400"/>
        <end position="411"/>
    </location>
</feature>
<feature type="region of interest" description="Disordered" evidence="3">
    <location>
        <begin position="321"/>
        <end position="340"/>
    </location>
</feature>
<accession>A0ABQ5S1G5</accession>
<feature type="region of interest" description="Disordered" evidence="3">
    <location>
        <begin position="589"/>
        <end position="649"/>
    </location>
</feature>
<dbReference type="Pfam" id="PF04825">
    <property type="entry name" value="Rad21_Rec8_N"/>
    <property type="match status" value="1"/>
</dbReference>
<feature type="compositionally biased region" description="Polar residues" evidence="3">
    <location>
        <begin position="421"/>
        <end position="444"/>
    </location>
</feature>
<feature type="region of interest" description="Disordered" evidence="3">
    <location>
        <begin position="357"/>
        <end position="541"/>
    </location>
</feature>
<comment type="subcellular location">
    <subcellularLocation>
        <location evidence="1">Nucleus</location>
    </subcellularLocation>
</comment>
<dbReference type="Proteomes" id="UP001165090">
    <property type="component" value="Unassembled WGS sequence"/>
</dbReference>
<evidence type="ECO:0000256" key="3">
    <source>
        <dbReference type="SAM" id="MobiDB-lite"/>
    </source>
</evidence>
<comment type="caution">
    <text evidence="5">The sequence shown here is derived from an EMBL/GenBank/DDBJ whole genome shotgun (WGS) entry which is preliminary data.</text>
</comment>
<name>A0ABQ5S1G5_9CHLO</name>
<organism evidence="5 6">
    <name type="scientific">Volvox africanus</name>
    <dbReference type="NCBI Taxonomy" id="51714"/>
    <lineage>
        <taxon>Eukaryota</taxon>
        <taxon>Viridiplantae</taxon>
        <taxon>Chlorophyta</taxon>
        <taxon>core chlorophytes</taxon>
        <taxon>Chlorophyceae</taxon>
        <taxon>CS clade</taxon>
        <taxon>Chlamydomonadales</taxon>
        <taxon>Volvocaceae</taxon>
        <taxon>Volvox</taxon>
    </lineage>
</organism>
<feature type="region of interest" description="Disordered" evidence="3">
    <location>
        <begin position="865"/>
        <end position="905"/>
    </location>
</feature>
<proteinExistence type="predicted"/>
<dbReference type="PANTHER" id="PTHR12585:SF69">
    <property type="entry name" value="FI11703P"/>
    <property type="match status" value="1"/>
</dbReference>
<evidence type="ECO:0000259" key="4">
    <source>
        <dbReference type="Pfam" id="PF04825"/>
    </source>
</evidence>
<evidence type="ECO:0000256" key="1">
    <source>
        <dbReference type="ARBA" id="ARBA00004123"/>
    </source>
</evidence>
<keyword evidence="6" id="KW-1185">Reference proteome</keyword>
<feature type="region of interest" description="Disordered" evidence="3">
    <location>
        <begin position="549"/>
        <end position="568"/>
    </location>
</feature>
<feature type="compositionally biased region" description="Basic and acidic residues" evidence="3">
    <location>
        <begin position="498"/>
        <end position="518"/>
    </location>
</feature>
<evidence type="ECO:0000313" key="5">
    <source>
        <dbReference type="EMBL" id="GLI63715.1"/>
    </source>
</evidence>
<reference evidence="5 6" key="1">
    <citation type="journal article" date="2023" name="IScience">
        <title>Expanded male sex-determining region conserved during the evolution of homothallism in the green alga Volvox.</title>
        <authorList>
            <person name="Yamamoto K."/>
            <person name="Matsuzaki R."/>
            <person name="Mahakham W."/>
            <person name="Heman W."/>
            <person name="Sekimoto H."/>
            <person name="Kawachi M."/>
            <person name="Minakuchi Y."/>
            <person name="Toyoda A."/>
            <person name="Nozaki H."/>
        </authorList>
    </citation>
    <scope>NUCLEOTIDE SEQUENCE [LARGE SCALE GENOMIC DNA]</scope>
    <source>
        <strain evidence="5 6">NIES-4468</strain>
    </source>
</reference>
<sequence>MFYAAQLVSRDGPLQVLWVAATIDRQLNRQVVDGTAIPRMVEVYLAPDAPAGIFSTGPPSAGLGSWGAHKGKGGCGDERSANSSADAAPLALRLSGQLLLGVCRIYSRKVVYLLEDCEKALMVLKNIMPNEAPPAYGALDHQEDSEAHGPQSSLRARDDSDSRRLTVMRRRRRSTGVDAGAPSVLDAGRSNPVPLMTFDDEEILLEAAGSQQLQRGTLELLLGATANSQTNQEGGPSERGRLALVATPYGGGTPHETRHIPWSGPWTSAVGTAGDTCGGGGGGMLSAPRDTGVAGDAYFEMPDHFEFDLYEHELEALRADSKDIGGTGPRAPPVATATATTAAATADHALALAQNLDRSASPPRMASHNRMRTTAPGEEGEDDDDDDDDEVEEEKEEAEEQQHEGTGRREPDDDDLLEPNGTEQTHLTQSADAPSVITTTSSMAATEFGERQDAEKEEEREEEGIESDTTSSAAPGVAVTVPSCDASGYGKDGGAHSVGDELQQHDASELTPARDHHNCKAPVADEWPGGSSTAPKALSKAATRFEPVAAEKDAIDTQEYDTPGGLPTHPRFGVAMTTVVAVTNTAEPAACGNGESGDGDAAKLLSPPPQPPMPKPRRAAALRAQAALAAPADDASEGGRVSKRRRDLGGCGPAGDGKLVLAAGAGNSGGALLRADGSRTQMEHGGCGKSVTLDVDREGYIHVALPTHLVRELLQDRSPLLDIDRRDAALHRSMADLATCKGGPWLGCQIYTGCHVMQSLFNHHRDRTHQHKYHRRQLLHHCRHRHQKYRQLHRGRVAANAVGRWVLTDEPLDVAAGPWSIPGTALAPVLQHLFRYLAGRAGDSYCEQLPGWEQERAQNHKAKVTAGREVIGPSSPAPISSGIKVTRASGSSSSSGADGPAAGVGSAEAGTAVVTTVASLTPSMDLVHLVNCRTLIRASDSLMASNIATATDDGSGAAAGAQELNNGAQIVDLADCDEAGPLQRASVGSEGHSQQQQQPPADKGDGGSNLQAGEGGDEEDEEDSQEDEDTRLLVEDAGALSGMPLCTNNEIRIMDGEEVEQPPDGSTAEARRWMAADGFTARTQAMLQMLQAMVATAYSERKQRDAACKPAKRRRLDADVAAAVPDGENNEVQPPWLAAKLRHRSMHPTEILGSAFTREAAGQGRPPATAEWLPLMLSTISWSSVTGAISPSERHPPTLISPPRTPPQLPRLRALPTRIV</sequence>
<feature type="compositionally biased region" description="Low complexity" evidence="3">
    <location>
        <begin position="621"/>
        <end position="633"/>
    </location>
</feature>
<dbReference type="PANTHER" id="PTHR12585">
    <property type="entry name" value="SCC1 / RAD21 FAMILY MEMBER"/>
    <property type="match status" value="1"/>
</dbReference>
<keyword evidence="2" id="KW-0539">Nucleus</keyword>
<dbReference type="InterPro" id="IPR039781">
    <property type="entry name" value="Rad21/Rec8-like"/>
</dbReference>
<feature type="compositionally biased region" description="Acidic residues" evidence="3">
    <location>
        <begin position="455"/>
        <end position="466"/>
    </location>
</feature>
<feature type="compositionally biased region" description="Low complexity" evidence="3">
    <location>
        <begin position="871"/>
        <end position="905"/>
    </location>
</feature>
<gene>
    <name evidence="5" type="ORF">VaNZ11_006760</name>
</gene>
<feature type="compositionally biased region" description="Acidic residues" evidence="3">
    <location>
        <begin position="378"/>
        <end position="399"/>
    </location>
</feature>
<feature type="compositionally biased region" description="Acidic residues" evidence="3">
    <location>
        <begin position="1015"/>
        <end position="1029"/>
    </location>
</feature>
<dbReference type="EMBL" id="BSDZ01000016">
    <property type="protein sequence ID" value="GLI63715.1"/>
    <property type="molecule type" value="Genomic_DNA"/>
</dbReference>
<evidence type="ECO:0000256" key="2">
    <source>
        <dbReference type="ARBA" id="ARBA00023242"/>
    </source>
</evidence>
<feature type="compositionally biased region" description="Pro residues" evidence="3">
    <location>
        <begin position="1199"/>
        <end position="1209"/>
    </location>
</feature>
<feature type="region of interest" description="Disordered" evidence="3">
    <location>
        <begin position="1187"/>
        <end position="1210"/>
    </location>
</feature>
<feature type="compositionally biased region" description="Basic and acidic residues" evidence="3">
    <location>
        <begin position="155"/>
        <end position="164"/>
    </location>
</feature>
<feature type="domain" description="Rad21/Rec8-like protein N-terminal" evidence="4">
    <location>
        <begin position="1"/>
        <end position="131"/>
    </location>
</feature>